<dbReference type="AlphaFoldDB" id="A0A8J2R6I0"/>
<gene>
    <name evidence="2" type="ORF">DCHRY22_LOCUS14853</name>
</gene>
<organism evidence="2 3">
    <name type="scientific">Danaus chrysippus</name>
    <name type="common">African queen</name>
    <dbReference type="NCBI Taxonomy" id="151541"/>
    <lineage>
        <taxon>Eukaryota</taxon>
        <taxon>Metazoa</taxon>
        <taxon>Ecdysozoa</taxon>
        <taxon>Arthropoda</taxon>
        <taxon>Hexapoda</taxon>
        <taxon>Insecta</taxon>
        <taxon>Pterygota</taxon>
        <taxon>Neoptera</taxon>
        <taxon>Endopterygota</taxon>
        <taxon>Lepidoptera</taxon>
        <taxon>Glossata</taxon>
        <taxon>Ditrysia</taxon>
        <taxon>Papilionoidea</taxon>
        <taxon>Nymphalidae</taxon>
        <taxon>Danainae</taxon>
        <taxon>Danaini</taxon>
        <taxon>Danaina</taxon>
        <taxon>Danaus</taxon>
        <taxon>Anosia</taxon>
    </lineage>
</organism>
<sequence>MMTTLHNDNDRRLAQEPGFNHYVPAPSTQQPAPAAVCIVCSGLRNNSRFKQRARNISPMIKDGVTSLLAATTPL</sequence>
<reference evidence="2" key="1">
    <citation type="submission" date="2021-09" db="EMBL/GenBank/DDBJ databases">
        <authorList>
            <person name="Martin H S."/>
        </authorList>
    </citation>
    <scope>NUCLEOTIDE SEQUENCE</scope>
</reference>
<accession>A0A8J2R6I0</accession>
<comment type="caution">
    <text evidence="2">The sequence shown here is derived from an EMBL/GenBank/DDBJ whole genome shotgun (WGS) entry which is preliminary data.</text>
</comment>
<evidence type="ECO:0000256" key="1">
    <source>
        <dbReference type="SAM" id="MobiDB-lite"/>
    </source>
</evidence>
<dbReference type="EMBL" id="CAKASE010000081">
    <property type="protein sequence ID" value="CAG9583469.1"/>
    <property type="molecule type" value="Genomic_DNA"/>
</dbReference>
<feature type="region of interest" description="Disordered" evidence="1">
    <location>
        <begin position="1"/>
        <end position="29"/>
    </location>
</feature>
<proteinExistence type="predicted"/>
<keyword evidence="3" id="KW-1185">Reference proteome</keyword>
<dbReference type="Proteomes" id="UP000789524">
    <property type="component" value="Unassembled WGS sequence"/>
</dbReference>
<evidence type="ECO:0000313" key="2">
    <source>
        <dbReference type="EMBL" id="CAG9583469.1"/>
    </source>
</evidence>
<name>A0A8J2R6I0_9NEOP</name>
<protein>
    <submittedName>
        <fullName evidence="2">(African queen) hypothetical protein</fullName>
    </submittedName>
</protein>
<evidence type="ECO:0000313" key="3">
    <source>
        <dbReference type="Proteomes" id="UP000789524"/>
    </source>
</evidence>